<organism evidence="10 11">
    <name type="scientific">Xenorhabdus thuongxuanensis</name>
    <dbReference type="NCBI Taxonomy" id="1873484"/>
    <lineage>
        <taxon>Bacteria</taxon>
        <taxon>Pseudomonadati</taxon>
        <taxon>Pseudomonadota</taxon>
        <taxon>Gammaproteobacteria</taxon>
        <taxon>Enterobacterales</taxon>
        <taxon>Morganellaceae</taxon>
        <taxon>Xenorhabdus</taxon>
    </lineage>
</organism>
<dbReference type="InterPro" id="IPR009045">
    <property type="entry name" value="Zn_M74/Hedgehog-like"/>
</dbReference>
<dbReference type="SUPFAM" id="SSF55166">
    <property type="entry name" value="Hedgehog/DD-peptidase"/>
    <property type="match status" value="1"/>
</dbReference>
<keyword evidence="3 9" id="KW-0479">Metal-binding</keyword>
<keyword evidence="6 9" id="KW-0224">Dipeptidase</keyword>
<dbReference type="HAMAP" id="MF_01924">
    <property type="entry name" value="A_A_dipeptidase"/>
    <property type="match status" value="1"/>
</dbReference>
<evidence type="ECO:0000256" key="7">
    <source>
        <dbReference type="ARBA" id="ARBA00023049"/>
    </source>
</evidence>
<dbReference type="GO" id="GO:0008237">
    <property type="term" value="F:metallopeptidase activity"/>
    <property type="evidence" value="ECO:0007669"/>
    <property type="project" value="UniProtKB-KW"/>
</dbReference>
<keyword evidence="5 9" id="KW-0862">Zinc</keyword>
<feature type="site" description="Transition state stabilizer" evidence="9">
    <location>
        <position position="100"/>
    </location>
</feature>
<dbReference type="Pfam" id="PF01427">
    <property type="entry name" value="Peptidase_M15"/>
    <property type="match status" value="1"/>
</dbReference>
<reference evidence="10 11" key="1">
    <citation type="submission" date="2016-09" db="EMBL/GenBank/DDBJ databases">
        <title>Xenorhabdus thuongxuanensis sp. nov. and Xenorhabdus eapokensis sp. nov., isolated from Steinernema species.</title>
        <authorList>
            <person name="Kaempfer P."/>
            <person name="Tobias N.J."/>
            <person name="Phan Ke L."/>
            <person name="Bode H.B."/>
            <person name="Glaeser S.P."/>
        </authorList>
    </citation>
    <scope>NUCLEOTIDE SEQUENCE [LARGE SCALE GENOMIC DNA]</scope>
    <source>
        <strain evidence="10 11">30TX1</strain>
    </source>
</reference>
<feature type="binding site" evidence="9">
    <location>
        <position position="149"/>
    </location>
    <ligand>
        <name>Zn(2+)</name>
        <dbReference type="ChEBI" id="CHEBI:29105"/>
        <note>catalytic</note>
    </ligand>
</feature>
<evidence type="ECO:0000256" key="1">
    <source>
        <dbReference type="ARBA" id="ARBA00001362"/>
    </source>
</evidence>
<dbReference type="EC" id="3.4.13.22" evidence="9"/>
<evidence type="ECO:0000256" key="8">
    <source>
        <dbReference type="ARBA" id="ARBA00023316"/>
    </source>
</evidence>
<evidence type="ECO:0000313" key="11">
    <source>
        <dbReference type="Proteomes" id="UP000186277"/>
    </source>
</evidence>
<evidence type="ECO:0000256" key="2">
    <source>
        <dbReference type="ARBA" id="ARBA00022670"/>
    </source>
</evidence>
<dbReference type="GO" id="GO:0006508">
    <property type="term" value="P:proteolysis"/>
    <property type="evidence" value="ECO:0007669"/>
    <property type="project" value="UniProtKB-KW"/>
</dbReference>
<feature type="binding site" evidence="9">
    <location>
        <position position="156"/>
    </location>
    <ligand>
        <name>Zn(2+)</name>
        <dbReference type="ChEBI" id="CHEBI:29105"/>
        <note>catalytic</note>
    </ligand>
</feature>
<dbReference type="PANTHER" id="PTHR43126">
    <property type="entry name" value="D-ALANYL-D-ALANINE DIPEPTIDASE"/>
    <property type="match status" value="1"/>
</dbReference>
<dbReference type="GO" id="GO:0071555">
    <property type="term" value="P:cell wall organization"/>
    <property type="evidence" value="ECO:0007669"/>
    <property type="project" value="UniProtKB-KW"/>
</dbReference>
<comment type="function">
    <text evidence="9">Catalyzes hydrolysis of the D-alanyl-D-alanine dipeptide.</text>
</comment>
<dbReference type="AlphaFoldDB" id="A0A1Q5U397"/>
<dbReference type="GO" id="GO:0160237">
    <property type="term" value="F:D-Ala-D-Ala dipeptidase activity"/>
    <property type="evidence" value="ECO:0007669"/>
    <property type="project" value="UniProtKB-EC"/>
</dbReference>
<evidence type="ECO:0000256" key="3">
    <source>
        <dbReference type="ARBA" id="ARBA00022723"/>
    </source>
</evidence>
<feature type="active site" description="Proton donor/acceptor" evidence="9">
    <location>
        <position position="218"/>
    </location>
</feature>
<keyword evidence="4 9" id="KW-0378">Hydrolase</keyword>
<evidence type="ECO:0000256" key="5">
    <source>
        <dbReference type="ARBA" id="ARBA00022833"/>
    </source>
</evidence>
<dbReference type="InterPro" id="IPR000755">
    <property type="entry name" value="A_A_dipeptidase"/>
</dbReference>
<dbReference type="CDD" id="cd14843">
    <property type="entry name" value="D-Ala-D-Ala_dipeptidase_like"/>
    <property type="match status" value="1"/>
</dbReference>
<evidence type="ECO:0000256" key="9">
    <source>
        <dbReference type="HAMAP-Rule" id="MF_01924"/>
    </source>
</evidence>
<name>A0A1Q5U397_9GAMM</name>
<dbReference type="Proteomes" id="UP000186277">
    <property type="component" value="Unassembled WGS sequence"/>
</dbReference>
<dbReference type="GO" id="GO:0008270">
    <property type="term" value="F:zinc ion binding"/>
    <property type="evidence" value="ECO:0007669"/>
    <property type="project" value="UniProtKB-UniRule"/>
</dbReference>
<keyword evidence="8" id="KW-0961">Cell wall biogenesis/degradation</keyword>
<dbReference type="PANTHER" id="PTHR43126:SF2">
    <property type="entry name" value="D-ALANYL-D-ALANINE DIPEPTIDASE"/>
    <property type="match status" value="1"/>
</dbReference>
<dbReference type="OrthoDB" id="9801430at2"/>
<evidence type="ECO:0000256" key="4">
    <source>
        <dbReference type="ARBA" id="ARBA00022801"/>
    </source>
</evidence>
<comment type="caution">
    <text evidence="10">The sequence shown here is derived from an EMBL/GenBank/DDBJ whole genome shotgun (WGS) entry which is preliminary data.</text>
</comment>
<comment type="cofactor">
    <cofactor evidence="9">
        <name>Zn(2+)</name>
        <dbReference type="ChEBI" id="CHEBI:29105"/>
    </cofactor>
    <text evidence="9">Binds 1 zinc ion per subunit.</text>
</comment>
<accession>A0A1Q5U397</accession>
<keyword evidence="2 9" id="KW-0645">Protease</keyword>
<evidence type="ECO:0000313" key="10">
    <source>
        <dbReference type="EMBL" id="OKP06895.1"/>
    </source>
</evidence>
<dbReference type="EMBL" id="MKGR01000010">
    <property type="protein sequence ID" value="OKP06895.1"/>
    <property type="molecule type" value="Genomic_DNA"/>
</dbReference>
<comment type="similarity">
    <text evidence="9">Belongs to the peptidase M15D family.</text>
</comment>
<sequence>MLLPTSSGNINLGKNAAEKISVEGDFDWKIINEIPIYECHESLEIITDSNKLKQKSVYYLAGIKGSIEYCMVRKSVAEKLRIASQLLPAHLGILVLDGWRSRETQQALQEITQVKIAEQYTELSAEEQQKLLQQFVAPAPVGKNQISPHLTGGAVDVTLFNIESGHALFLGTEFDEVNGLSYTAALEKAPEKNMSATLYRRLLYHAMKQVGFTNLPTEWWHYDYGNSMWAFYNNRTAIYGAIDETSDYLNK</sequence>
<evidence type="ECO:0000256" key="6">
    <source>
        <dbReference type="ARBA" id="ARBA00022997"/>
    </source>
</evidence>
<dbReference type="Gene3D" id="3.30.1380.10">
    <property type="match status" value="1"/>
</dbReference>
<keyword evidence="11" id="KW-1185">Reference proteome</keyword>
<gene>
    <name evidence="9" type="primary">ddpX</name>
    <name evidence="10" type="ORF">Xentx_01802</name>
</gene>
<comment type="catalytic activity">
    <reaction evidence="1 9">
        <text>D-alanyl-D-alanine + H2O = 2 D-alanine</text>
        <dbReference type="Rhea" id="RHEA:20661"/>
        <dbReference type="ChEBI" id="CHEBI:15377"/>
        <dbReference type="ChEBI" id="CHEBI:57416"/>
        <dbReference type="ChEBI" id="CHEBI:57822"/>
        <dbReference type="EC" id="3.4.13.22"/>
    </reaction>
</comment>
<feature type="binding site" evidence="9">
    <location>
        <position position="221"/>
    </location>
    <ligand>
        <name>Zn(2+)</name>
        <dbReference type="ChEBI" id="CHEBI:29105"/>
        <note>catalytic</note>
    </ligand>
</feature>
<keyword evidence="7 9" id="KW-0482">Metalloprotease</keyword>
<proteinExistence type="inferred from homology"/>
<protein>
    <recommendedName>
        <fullName evidence="9">D-alanyl-D-alanine dipeptidase</fullName>
        <shortName evidence="9">D-Ala-D-Ala dipeptidase</shortName>
        <ecNumber evidence="9">3.4.13.22</ecNumber>
    </recommendedName>
</protein>
<dbReference type="RefSeq" id="WP_083600925.1">
    <property type="nucleotide sequence ID" value="NZ_CAWMWP010000002.1"/>
</dbReference>